<keyword evidence="8" id="KW-1185">Reference proteome</keyword>
<sequence length="461" mass="51806">MPVIQGLSGSFAAPQQHKQPSRKGRKAWRKNVDVSEVEQGLEERNDEIIKGGIIKETESAGLFQIEESGDLELTKKLSKKTKALKVDEILAQRSAVPSIAGRKRAGDISNTPGRKTTDGILAAKRLRKDYVPQRELARLKKVADGHHAETVTIKDATYDLWGAPTPSKTVAAAASIADDGDNMSFLPKAKPVKAPVTMKHIPISLAANGKPIPAVAKPQGDLSYNPSFDDYDTRLTLEGKKAVEVEQKRLDEEEAERIRMEGVARSAAEADEAEAREALSQWDEDSAWEGFQSGVDTDNEGATSAKRPKRKTPAQRNRINRRKETEAKQRHEVMMVRKQEQAKNLEKLLAEDKFKHEQARLALAAAEDLSDDSDDEEGDETVLRRRQLGKFRLPEKDLELMLPDELPDSLRLLKPEGNLLKDRYRSLLVRGKVEVRRKRPFRKQVKAKITEKWAHKDFHLF</sequence>
<dbReference type="PIRSF" id="PIRSF017302">
    <property type="entry name" value="Gltscr2"/>
    <property type="match status" value="1"/>
</dbReference>
<keyword evidence="3 5" id="KW-0690">Ribosome biogenesis</keyword>
<evidence type="ECO:0000256" key="1">
    <source>
        <dbReference type="ARBA" id="ARBA00008838"/>
    </source>
</evidence>
<comment type="subcellular location">
    <subcellularLocation>
        <location evidence="5">Nucleus</location>
        <location evidence="5">Nucleolus</location>
    </subcellularLocation>
    <subcellularLocation>
        <location evidence="5">Nucleus</location>
        <location evidence="5">Nucleoplasm</location>
    </subcellularLocation>
</comment>
<gene>
    <name evidence="7" type="ORF">SEPCBS57363_001977</name>
</gene>
<feature type="region of interest" description="Disordered" evidence="6">
    <location>
        <begin position="261"/>
        <end position="330"/>
    </location>
</feature>
<protein>
    <recommendedName>
        <fullName evidence="2 5">Ribosome biogenesis protein NOP53</fullName>
    </recommendedName>
</protein>
<dbReference type="Proteomes" id="UP001642501">
    <property type="component" value="Unassembled WGS sequence"/>
</dbReference>
<evidence type="ECO:0000256" key="5">
    <source>
        <dbReference type="PIRNR" id="PIRNR017302"/>
    </source>
</evidence>
<evidence type="ECO:0000313" key="8">
    <source>
        <dbReference type="Proteomes" id="UP001642501"/>
    </source>
</evidence>
<name>A0ABP0DEI1_9PEZI</name>
<proteinExistence type="inferred from homology"/>
<accession>A0ABP0DEI1</accession>
<organism evidence="7 8">
    <name type="scientific">Sporothrix epigloea</name>
    <dbReference type="NCBI Taxonomy" id="1892477"/>
    <lineage>
        <taxon>Eukaryota</taxon>
        <taxon>Fungi</taxon>
        <taxon>Dikarya</taxon>
        <taxon>Ascomycota</taxon>
        <taxon>Pezizomycotina</taxon>
        <taxon>Sordariomycetes</taxon>
        <taxon>Sordariomycetidae</taxon>
        <taxon>Ophiostomatales</taxon>
        <taxon>Ophiostomataceae</taxon>
        <taxon>Sporothrix</taxon>
    </lineage>
</organism>
<reference evidence="7 8" key="1">
    <citation type="submission" date="2024-01" db="EMBL/GenBank/DDBJ databases">
        <authorList>
            <person name="Allen C."/>
            <person name="Tagirdzhanova G."/>
        </authorList>
    </citation>
    <scope>NUCLEOTIDE SEQUENCE [LARGE SCALE GENOMIC DNA]</scope>
    <source>
        <strain evidence="7 8">CBS 573.63</strain>
    </source>
</reference>
<evidence type="ECO:0000313" key="7">
    <source>
        <dbReference type="EMBL" id="CAK7266204.1"/>
    </source>
</evidence>
<comment type="similarity">
    <text evidence="1 5">Belongs to the NOP53 family.</text>
</comment>
<dbReference type="EMBL" id="CAWUOM010000023">
    <property type="protein sequence ID" value="CAK7266204.1"/>
    <property type="molecule type" value="Genomic_DNA"/>
</dbReference>
<keyword evidence="4 5" id="KW-0539">Nucleus</keyword>
<feature type="compositionally biased region" description="Basic residues" evidence="6">
    <location>
        <begin position="19"/>
        <end position="29"/>
    </location>
</feature>
<feature type="region of interest" description="Disordered" evidence="6">
    <location>
        <begin position="1"/>
        <end position="31"/>
    </location>
</feature>
<evidence type="ECO:0000256" key="6">
    <source>
        <dbReference type="SAM" id="MobiDB-lite"/>
    </source>
</evidence>
<dbReference type="PANTHER" id="PTHR14211">
    <property type="entry name" value="GLIOMA SUPPRESSOR CANDIDATE REGION GENE 2"/>
    <property type="match status" value="1"/>
</dbReference>
<comment type="function">
    <text evidence="5">May play a role in ribosome biogenesis.</text>
</comment>
<dbReference type="PANTHER" id="PTHR14211:SF7">
    <property type="entry name" value="RIBOSOME BIOGENESIS PROTEIN NOP53"/>
    <property type="match status" value="1"/>
</dbReference>
<evidence type="ECO:0000256" key="4">
    <source>
        <dbReference type="ARBA" id="ARBA00023242"/>
    </source>
</evidence>
<comment type="caution">
    <text evidence="7">The sequence shown here is derived from an EMBL/GenBank/DDBJ whole genome shotgun (WGS) entry which is preliminary data.</text>
</comment>
<evidence type="ECO:0000256" key="3">
    <source>
        <dbReference type="ARBA" id="ARBA00022517"/>
    </source>
</evidence>
<evidence type="ECO:0000256" key="2">
    <source>
        <dbReference type="ARBA" id="ARBA00018339"/>
    </source>
</evidence>
<feature type="compositionally biased region" description="Basic residues" evidence="6">
    <location>
        <begin position="306"/>
        <end position="321"/>
    </location>
</feature>
<dbReference type="InterPro" id="IPR011687">
    <property type="entry name" value="Nop53/GLTSCR2"/>
</dbReference>
<dbReference type="Pfam" id="PF07767">
    <property type="entry name" value="Nop53"/>
    <property type="match status" value="1"/>
</dbReference>